<dbReference type="EMBL" id="CACQ02000513">
    <property type="protein sequence ID" value="CCF32716.1"/>
    <property type="molecule type" value="Genomic_DNA"/>
</dbReference>
<keyword evidence="5" id="KW-1185">Reference proteome</keyword>
<reference evidence="4" key="2">
    <citation type="journal article" date="2012" name="Nat. Genet.">
        <title>Lifestyle transitions in plant pathogenic Colletotrichum fungi deciphered by genome and transcriptome analyses.</title>
        <authorList>
            <person name="O'Connell R.J."/>
            <person name="Thon M.R."/>
            <person name="Hacquard S."/>
            <person name="Amyotte S.G."/>
            <person name="Kleemann J."/>
            <person name="Torres M.F."/>
            <person name="Damm U."/>
            <person name="Buiate E.A."/>
            <person name="Epstein L."/>
            <person name="Alkan N."/>
            <person name="Altmueller J."/>
            <person name="Alvarado-Balderrama L."/>
            <person name="Bauser C.A."/>
            <person name="Becker C."/>
            <person name="Birren B.W."/>
            <person name="Chen Z."/>
            <person name="Choi J."/>
            <person name="Crouch J.A."/>
            <person name="Duvick J.P."/>
            <person name="Farman M.A."/>
            <person name="Gan P."/>
            <person name="Heiman D."/>
            <person name="Henrissat B."/>
            <person name="Howard R.J."/>
            <person name="Kabbage M."/>
            <person name="Koch C."/>
            <person name="Kracher B."/>
            <person name="Kubo Y."/>
            <person name="Law A.D."/>
            <person name="Lebrun M.-H."/>
            <person name="Lee Y.-H."/>
            <person name="Miyara I."/>
            <person name="Moore N."/>
            <person name="Neumann U."/>
            <person name="Nordstroem K."/>
            <person name="Panaccione D.G."/>
            <person name="Panstruga R."/>
            <person name="Place M."/>
            <person name="Proctor R.H."/>
            <person name="Prusky D."/>
            <person name="Rech G."/>
            <person name="Reinhardt R."/>
            <person name="Rollins J.A."/>
            <person name="Rounsley S."/>
            <person name="Schardl C.L."/>
            <person name="Schwartz D.C."/>
            <person name="Shenoy N."/>
            <person name="Shirasu K."/>
            <person name="Sikhakolli U.R."/>
            <person name="Stueber K."/>
            <person name="Sukno S.A."/>
            <person name="Sweigard J.A."/>
            <person name="Takano Y."/>
            <person name="Takahara H."/>
            <person name="Trail F."/>
            <person name="van der Does H.C."/>
            <person name="Voll L.M."/>
            <person name="Will I."/>
            <person name="Young S."/>
            <person name="Zeng Q."/>
            <person name="Zhang J."/>
            <person name="Zhou S."/>
            <person name="Dickman M.B."/>
            <person name="Schulze-Lefert P."/>
            <person name="Ver Loren van Themaat E."/>
            <person name="Ma L.-J."/>
            <person name="Vaillancourt L.J."/>
        </authorList>
    </citation>
    <scope>NUCLEOTIDE SEQUENCE [LARGE SCALE GENOMIC DNA]</scope>
    <source>
        <strain evidence="4">IMI 349063</strain>
    </source>
</reference>
<name>H1UXL5_COLHI</name>
<dbReference type="RefSeq" id="XP_018160716.1">
    <property type="nucleotide sequence ID" value="XM_018299470.1"/>
</dbReference>
<accession>H1UXL5</accession>
<dbReference type="Proteomes" id="UP000007174">
    <property type="component" value="Unassembled WGS sequence"/>
</dbReference>
<organism evidence="2 4">
    <name type="scientific">Colletotrichum higginsianum (strain IMI 349063)</name>
    <name type="common">Crucifer anthracnose fungus</name>
    <dbReference type="NCBI Taxonomy" id="759273"/>
    <lineage>
        <taxon>Eukaryota</taxon>
        <taxon>Fungi</taxon>
        <taxon>Dikarya</taxon>
        <taxon>Ascomycota</taxon>
        <taxon>Pezizomycotina</taxon>
        <taxon>Sordariomycetes</taxon>
        <taxon>Hypocreomycetidae</taxon>
        <taxon>Glomerellales</taxon>
        <taxon>Glomerellaceae</taxon>
        <taxon>Colletotrichum</taxon>
        <taxon>Colletotrichum destructivum species complex</taxon>
    </lineage>
</organism>
<evidence type="ECO:0000313" key="4">
    <source>
        <dbReference type="Proteomes" id="UP000007174"/>
    </source>
</evidence>
<dbReference type="EMBL" id="LTAN01000003">
    <property type="protein sequence ID" value="OBR12199.1"/>
    <property type="molecule type" value="Genomic_DNA"/>
</dbReference>
<evidence type="ECO:0000256" key="1">
    <source>
        <dbReference type="SAM" id="MobiDB-lite"/>
    </source>
</evidence>
<gene>
    <name evidence="2" type="ORF">CH063_00852</name>
    <name evidence="3" type="ORF">CH63R_04495</name>
</gene>
<dbReference type="Proteomes" id="UP000092177">
    <property type="component" value="Chromosome 3"/>
</dbReference>
<dbReference type="AlphaFoldDB" id="H1UXL5"/>
<dbReference type="HOGENOM" id="CLU_1767926_0_0_1"/>
<proteinExistence type="predicted"/>
<evidence type="ECO:0000313" key="2">
    <source>
        <dbReference type="EMBL" id="CCF32716.1"/>
    </source>
</evidence>
<dbReference type="KEGG" id="chig:CH63R_04495"/>
<evidence type="ECO:0000313" key="3">
    <source>
        <dbReference type="EMBL" id="OBR12199.1"/>
    </source>
</evidence>
<feature type="region of interest" description="Disordered" evidence="1">
    <location>
        <begin position="95"/>
        <end position="118"/>
    </location>
</feature>
<dbReference type="VEuPathDB" id="FungiDB:CH63R_04495"/>
<dbReference type="GeneID" id="28863577"/>
<reference evidence="2" key="1">
    <citation type="submission" date="2011-12" db="EMBL/GenBank/DDBJ databases">
        <title>The genome sequence of Colletotrichum higginsianum IMI 34906.</title>
        <authorList>
            <person name="Ma L.-J."/>
            <person name="O'Connell R."/>
            <person name="van Themaat E.V.L."/>
            <person name="Stueber K."/>
            <person name="Young S.K."/>
            <person name="Zeng Q."/>
            <person name="Gargeya S."/>
            <person name="Fitzgerald M."/>
            <person name="Haas B."/>
            <person name="Abouelleil A."/>
            <person name="Alvarado L."/>
            <person name="Arachchi H.M."/>
            <person name="Berlin A."/>
            <person name="Chapman S.B."/>
            <person name="Gearin G."/>
            <person name="Goldberg J."/>
            <person name="Griggs A."/>
            <person name="Gujja S."/>
            <person name="Hansen M."/>
            <person name="Heiman D."/>
            <person name="Howarth C."/>
            <person name="Larimer J."/>
            <person name="Lui A."/>
            <person name="MacDonald P.J.P."/>
            <person name="McCowen C."/>
            <person name="Montmayeur A."/>
            <person name="Murphy C."/>
            <person name="Neiman D."/>
            <person name="Pearson M."/>
            <person name="Priest M."/>
            <person name="Roberts A."/>
            <person name="Saif S."/>
            <person name="Shea T."/>
            <person name="Sisk P."/>
            <person name="Stolte C."/>
            <person name="Sykes S."/>
            <person name="Wortman J."/>
            <person name="Nusbaum C."/>
            <person name="Birren B."/>
        </authorList>
    </citation>
    <scope>NUCLEOTIDE SEQUENCE [LARGE SCALE GENOMIC DNA]</scope>
    <source>
        <strain evidence="2">IMI 349063</strain>
    </source>
</reference>
<evidence type="ECO:0000313" key="5">
    <source>
        <dbReference type="Proteomes" id="UP000092177"/>
    </source>
</evidence>
<reference evidence="5" key="4">
    <citation type="journal article" date="2017" name="BMC Genomics">
        <title>Gapless genome assembly of Colletotrichum higginsianum reveals chromosome structure and association of transposable elements with secondary metabolite gene clusters.</title>
        <authorList>
            <person name="Dallery J.-F."/>
            <person name="Lapalu N."/>
            <person name="Zampounis A."/>
            <person name="Pigne S."/>
            <person name="Luyten I."/>
            <person name="Amselem J."/>
            <person name="Wittenberg A.H.J."/>
            <person name="Zhou S."/>
            <person name="de Queiroz M.V."/>
            <person name="Robin G.P."/>
            <person name="Auger A."/>
            <person name="Hainaut M."/>
            <person name="Henrissat B."/>
            <person name="Kim K.-T."/>
            <person name="Lee Y.-H."/>
            <person name="Lespinet O."/>
            <person name="Schwartz D.C."/>
            <person name="Thon M.R."/>
            <person name="O'Connell R.J."/>
        </authorList>
    </citation>
    <scope>NUCLEOTIDE SEQUENCE [LARGE SCALE GENOMIC DNA]</scope>
    <source>
        <strain evidence="5">IMI 349063</strain>
    </source>
</reference>
<sequence length="147" mass="16945">MARVSIVAVPHTGARWTTESHASQILDVVAIFKFLCRACAEARQHSHKLWARKNKTCQFRPRTSLIQVWNICGFSNPALGHEYHSRIARGCQRELGTQPPFSQNQRDRNGPARRPSNYFRHPRTTMIAVRWEIHMARAEVLEVLAVF</sequence>
<protein>
    <submittedName>
        <fullName evidence="2">Uncharacterized protein</fullName>
    </submittedName>
</protein>
<reference evidence="3" key="3">
    <citation type="submission" date="2016-02" db="EMBL/GenBank/DDBJ databases">
        <title>Resequencing and annotation of the Colletotrichum higginsianum genome.</title>
        <authorList>
            <person name="O'Connell R."/>
            <person name="Zambounis A."/>
            <person name="Thon M."/>
            <person name="Dallery J.-F."/>
        </authorList>
    </citation>
    <scope>NUCLEOTIDE SEQUENCE [LARGE SCALE GENOMIC DNA]</scope>
    <source>
        <strain evidence="3">IMI 349063</strain>
    </source>
</reference>